<sequence>MVKEEKHLTAQECTKRLTAVGDALYAIGGKWKLRVIIALREGNSRFNEIQRAIDGISAKVLASELKDLELNGFIKRTVHTGTPVIVEYELTPYADTLNDVLTALFAWGAAHREHIKAGLR</sequence>
<keyword evidence="2 5" id="KW-0238">DNA-binding</keyword>
<dbReference type="RefSeq" id="WP_100341055.1">
    <property type="nucleotide sequence ID" value="NZ_PGFJ01000001.1"/>
</dbReference>
<comment type="caution">
    <text evidence="5">The sequence shown here is derived from an EMBL/GenBank/DDBJ whole genome shotgun (WGS) entry which is preliminary data.</text>
</comment>
<evidence type="ECO:0000259" key="4">
    <source>
        <dbReference type="PROSITE" id="PS51118"/>
    </source>
</evidence>
<organism evidence="5 6">
    <name type="scientific">Mucilaginibacter auburnensis</name>
    <dbReference type="NCBI Taxonomy" id="1457233"/>
    <lineage>
        <taxon>Bacteria</taxon>
        <taxon>Pseudomonadati</taxon>
        <taxon>Bacteroidota</taxon>
        <taxon>Sphingobacteriia</taxon>
        <taxon>Sphingobacteriales</taxon>
        <taxon>Sphingobacteriaceae</taxon>
        <taxon>Mucilaginibacter</taxon>
    </lineage>
</organism>
<dbReference type="InterPro" id="IPR002577">
    <property type="entry name" value="HTH_HxlR"/>
</dbReference>
<protein>
    <submittedName>
        <fullName evidence="5">DNA-binding HxlR family transcriptional regulator</fullName>
    </submittedName>
</protein>
<evidence type="ECO:0000313" key="6">
    <source>
        <dbReference type="Proteomes" id="UP000242687"/>
    </source>
</evidence>
<keyword evidence="1" id="KW-0805">Transcription regulation</keyword>
<gene>
    <name evidence="5" type="ORF">CLV57_1905</name>
</gene>
<dbReference type="InterPro" id="IPR036390">
    <property type="entry name" value="WH_DNA-bd_sf"/>
</dbReference>
<dbReference type="EMBL" id="PGFJ01000001">
    <property type="protein sequence ID" value="PJJ84883.1"/>
    <property type="molecule type" value="Genomic_DNA"/>
</dbReference>
<evidence type="ECO:0000256" key="3">
    <source>
        <dbReference type="ARBA" id="ARBA00023163"/>
    </source>
</evidence>
<dbReference type="OrthoDB" id="769662at2"/>
<feature type="domain" description="HTH hxlR-type" evidence="4">
    <location>
        <begin position="13"/>
        <end position="116"/>
    </location>
</feature>
<dbReference type="Pfam" id="PF01638">
    <property type="entry name" value="HxlR"/>
    <property type="match status" value="1"/>
</dbReference>
<evidence type="ECO:0000256" key="2">
    <source>
        <dbReference type="ARBA" id="ARBA00023125"/>
    </source>
</evidence>
<dbReference type="AlphaFoldDB" id="A0A2H9VVM0"/>
<dbReference type="SUPFAM" id="SSF46785">
    <property type="entry name" value="Winged helix' DNA-binding domain"/>
    <property type="match status" value="1"/>
</dbReference>
<accession>A0A2H9VVM0</accession>
<name>A0A2H9VVM0_9SPHI</name>
<reference evidence="5 6" key="1">
    <citation type="submission" date="2017-11" db="EMBL/GenBank/DDBJ databases">
        <title>Genomic Encyclopedia of Archaeal and Bacterial Type Strains, Phase II (KMG-II): From Individual Species to Whole Genera.</title>
        <authorList>
            <person name="Goeker M."/>
        </authorList>
    </citation>
    <scope>NUCLEOTIDE SEQUENCE [LARGE SCALE GENOMIC DNA]</scope>
    <source>
        <strain evidence="5 6">DSM 28175</strain>
    </source>
</reference>
<dbReference type="PROSITE" id="PS51118">
    <property type="entry name" value="HTH_HXLR"/>
    <property type="match status" value="1"/>
</dbReference>
<proteinExistence type="predicted"/>
<dbReference type="PANTHER" id="PTHR33204">
    <property type="entry name" value="TRANSCRIPTIONAL REGULATOR, MARR FAMILY"/>
    <property type="match status" value="1"/>
</dbReference>
<dbReference type="Gene3D" id="1.10.10.10">
    <property type="entry name" value="Winged helix-like DNA-binding domain superfamily/Winged helix DNA-binding domain"/>
    <property type="match status" value="1"/>
</dbReference>
<evidence type="ECO:0000313" key="5">
    <source>
        <dbReference type="EMBL" id="PJJ84883.1"/>
    </source>
</evidence>
<dbReference type="GO" id="GO:0003677">
    <property type="term" value="F:DNA binding"/>
    <property type="evidence" value="ECO:0007669"/>
    <property type="project" value="UniProtKB-KW"/>
</dbReference>
<evidence type="ECO:0000256" key="1">
    <source>
        <dbReference type="ARBA" id="ARBA00023015"/>
    </source>
</evidence>
<dbReference type="InterPro" id="IPR036388">
    <property type="entry name" value="WH-like_DNA-bd_sf"/>
</dbReference>
<dbReference type="Proteomes" id="UP000242687">
    <property type="component" value="Unassembled WGS sequence"/>
</dbReference>
<keyword evidence="3" id="KW-0804">Transcription</keyword>
<keyword evidence="6" id="KW-1185">Reference proteome</keyword>